<evidence type="ECO:0000313" key="3">
    <source>
        <dbReference type="EMBL" id="RDX89543.1"/>
    </source>
</evidence>
<keyword evidence="2" id="KW-0732">Signal</keyword>
<sequence>MWSQIMTLVVFNLSMGESRTCIAKDIAEAGSKVIEGAGAGAGANSTFDCKSSTATAFRTRKLLTNGNSPSSNLRARPLLLRPETLNG</sequence>
<dbReference type="Proteomes" id="UP000257109">
    <property type="component" value="Unassembled WGS sequence"/>
</dbReference>
<protein>
    <submittedName>
        <fullName evidence="3">Uncharacterized protein</fullName>
    </submittedName>
</protein>
<evidence type="ECO:0000313" key="4">
    <source>
        <dbReference type="Proteomes" id="UP000257109"/>
    </source>
</evidence>
<accession>A0A371GGU4</accession>
<feature type="region of interest" description="Disordered" evidence="1">
    <location>
        <begin position="65"/>
        <end position="87"/>
    </location>
</feature>
<keyword evidence="4" id="KW-1185">Reference proteome</keyword>
<feature type="non-terminal residue" evidence="3">
    <location>
        <position position="1"/>
    </location>
</feature>
<reference evidence="3" key="1">
    <citation type="submission" date="2018-05" db="EMBL/GenBank/DDBJ databases">
        <title>Draft genome of Mucuna pruriens seed.</title>
        <authorList>
            <person name="Nnadi N.E."/>
            <person name="Vos R."/>
            <person name="Hasami M.H."/>
            <person name="Devisetty U.K."/>
            <person name="Aguiy J.C."/>
        </authorList>
    </citation>
    <scope>NUCLEOTIDE SEQUENCE [LARGE SCALE GENOMIC DNA]</scope>
    <source>
        <strain evidence="3">JCA_2017</strain>
    </source>
</reference>
<organism evidence="3 4">
    <name type="scientific">Mucuna pruriens</name>
    <name type="common">Velvet bean</name>
    <name type="synonym">Dolichos pruriens</name>
    <dbReference type="NCBI Taxonomy" id="157652"/>
    <lineage>
        <taxon>Eukaryota</taxon>
        <taxon>Viridiplantae</taxon>
        <taxon>Streptophyta</taxon>
        <taxon>Embryophyta</taxon>
        <taxon>Tracheophyta</taxon>
        <taxon>Spermatophyta</taxon>
        <taxon>Magnoliopsida</taxon>
        <taxon>eudicotyledons</taxon>
        <taxon>Gunneridae</taxon>
        <taxon>Pentapetalae</taxon>
        <taxon>rosids</taxon>
        <taxon>fabids</taxon>
        <taxon>Fabales</taxon>
        <taxon>Fabaceae</taxon>
        <taxon>Papilionoideae</taxon>
        <taxon>50 kb inversion clade</taxon>
        <taxon>NPAAA clade</taxon>
        <taxon>indigoferoid/millettioid clade</taxon>
        <taxon>Phaseoleae</taxon>
        <taxon>Mucuna</taxon>
    </lineage>
</organism>
<dbReference type="EMBL" id="QJKJ01005640">
    <property type="protein sequence ID" value="RDX89543.1"/>
    <property type="molecule type" value="Genomic_DNA"/>
</dbReference>
<dbReference type="AlphaFoldDB" id="A0A371GGU4"/>
<comment type="caution">
    <text evidence="3">The sequence shown here is derived from an EMBL/GenBank/DDBJ whole genome shotgun (WGS) entry which is preliminary data.</text>
</comment>
<evidence type="ECO:0000256" key="2">
    <source>
        <dbReference type="SAM" id="SignalP"/>
    </source>
</evidence>
<feature type="chain" id="PRO_5016737090" evidence="2">
    <location>
        <begin position="19"/>
        <end position="87"/>
    </location>
</feature>
<feature type="signal peptide" evidence="2">
    <location>
        <begin position="1"/>
        <end position="18"/>
    </location>
</feature>
<gene>
    <name evidence="3" type="ORF">CR513_28720</name>
</gene>
<evidence type="ECO:0000256" key="1">
    <source>
        <dbReference type="SAM" id="MobiDB-lite"/>
    </source>
</evidence>
<name>A0A371GGU4_MUCPR</name>
<proteinExistence type="predicted"/>